<proteinExistence type="inferred from homology"/>
<comment type="subcellular location">
    <subcellularLocation>
        <location evidence="1">Bacterial flagellum</location>
    </subcellularLocation>
    <subcellularLocation>
        <location evidence="6">Periplasm</location>
    </subcellularLocation>
    <subcellularLocation>
        <location evidence="6">Periplasmic flagellum</location>
    </subcellularLocation>
</comment>
<evidence type="ECO:0000256" key="5">
    <source>
        <dbReference type="ARBA" id="ARBA00023143"/>
    </source>
</evidence>
<comment type="caution">
    <text evidence="10">The sequence shown here is derived from an EMBL/GenBank/DDBJ whole genome shotgun (WGS) entry which is preliminary data.</text>
</comment>
<keyword evidence="10" id="KW-0282">Flagellum</keyword>
<dbReference type="GO" id="GO:0071973">
    <property type="term" value="P:bacterial-type flagellum-dependent cell motility"/>
    <property type="evidence" value="ECO:0007669"/>
    <property type="project" value="TreeGrafter"/>
</dbReference>
<dbReference type="GO" id="GO:0009421">
    <property type="term" value="C:bacterial-type flagellum filament cap"/>
    <property type="evidence" value="ECO:0007669"/>
    <property type="project" value="InterPro"/>
</dbReference>
<dbReference type="InterPro" id="IPR010809">
    <property type="entry name" value="FliD_C"/>
</dbReference>
<comment type="function">
    <text evidence="6">Required for morphogenesis and for the elongation of the flagellar filament by facilitating polymerization of the flagellin monomers at the tip of growing filament. Forms a capping structure, which prevents flagellin subunits (transported through the central channel of the flagellum) from leaking out without polymerization at the distal end.</text>
</comment>
<feature type="domain" description="Flagellar hook-associated protein 2 N-terminal" evidence="8">
    <location>
        <begin position="13"/>
        <end position="108"/>
    </location>
</feature>
<keyword evidence="6" id="KW-0574">Periplasm</keyword>
<keyword evidence="5 6" id="KW-0975">Bacterial flagellum</keyword>
<organism evidence="10 11">
    <name type="scientific">Candidatus Treponema excrementipullorum</name>
    <dbReference type="NCBI Taxonomy" id="2838768"/>
    <lineage>
        <taxon>Bacteria</taxon>
        <taxon>Pseudomonadati</taxon>
        <taxon>Spirochaetota</taxon>
        <taxon>Spirochaetia</taxon>
        <taxon>Spirochaetales</taxon>
        <taxon>Treponemataceae</taxon>
        <taxon>Treponema</taxon>
    </lineage>
</organism>
<dbReference type="Pfam" id="PF02465">
    <property type="entry name" value="FliD_N"/>
    <property type="match status" value="1"/>
</dbReference>
<comment type="similarity">
    <text evidence="2 6">Belongs to the FliD family.</text>
</comment>
<dbReference type="NCBIfam" id="NF005188">
    <property type="entry name" value="PRK06664.1"/>
    <property type="match status" value="1"/>
</dbReference>
<sequence>MAGVSIPGVSDKYKTNDLVEALMKQERLPLEREQASLDGYKMQQDAWRSVNKNVTALRDSCRSLYSFDNPFNSKIGESTNEDAVSVEAGRNAALNSFQIDVLNPATADRFLSEEIEKGYKVPAGSYVFKSGEKEVSMNWKGGTVQSFADSLNKRSKDVIKASVVTVSPGKQALMIEALQTGEENKLVFEDEALNLALEVGMIQKVKPEAVNISSSNDIKQVSVNNSSVSEQKGMPALSSDNVSVQENTITVPPRGSFEVQIPEEVASDPNQVIEFSLSKADVEDITERINQESTSPQLPGAGGIDFKGIHIDNFPSDTTLPSGTRVKKAPPLNPVVDNNIVSLKLKDGSEIQLSEADALQQEDGSRKFSIALSDYDNIESIIVRNRNTGKEISMSTIQAFNKNANLGYEPIHAASTASDAKIKYEGITITRPSNKIDDVVPDVTLNIKEKTEKTATITIKPDKETVKEYLITLVGTYNKVVAEMNILTQTKEEIIDELGYLTEDEVETYKEWLGIFQGDFTLTNSKSFLQTTMTSAYSIEENTTINNLAQIGISTSASSYSGYSPSKLRGYLEIDEKTLDSAIDNNLNEIKNLFGYDSDNDLIIDSGIAYQMDQRLQSYVQSGGIFSTKISTLDTRISSSEQKIKNLETQLEAKEQSLKQKYSQMESTLNSLESQSQSINNTFNKKQE</sequence>
<evidence type="ECO:0000259" key="8">
    <source>
        <dbReference type="Pfam" id="PF02465"/>
    </source>
</evidence>
<comment type="subunit">
    <text evidence="3 6">Homopentamer.</text>
</comment>
<feature type="region of interest" description="Disordered" evidence="7">
    <location>
        <begin position="658"/>
        <end position="688"/>
    </location>
</feature>
<feature type="compositionally biased region" description="Polar residues" evidence="7">
    <location>
        <begin position="659"/>
        <end position="688"/>
    </location>
</feature>
<dbReference type="Gene3D" id="1.20.5.340">
    <property type="match status" value="1"/>
</dbReference>
<reference evidence="10" key="1">
    <citation type="journal article" date="2021" name="PeerJ">
        <title>Extensive microbial diversity within the chicken gut microbiome revealed by metagenomics and culture.</title>
        <authorList>
            <person name="Gilroy R."/>
            <person name="Ravi A."/>
            <person name="Getino M."/>
            <person name="Pursley I."/>
            <person name="Horton D.L."/>
            <person name="Alikhan N.F."/>
            <person name="Baker D."/>
            <person name="Gharbi K."/>
            <person name="Hall N."/>
            <person name="Watson M."/>
            <person name="Adriaenssens E.M."/>
            <person name="Foster-Nyarko E."/>
            <person name="Jarju S."/>
            <person name="Secka A."/>
            <person name="Antonio M."/>
            <person name="Oren A."/>
            <person name="Chaudhuri R.R."/>
            <person name="La Ragione R."/>
            <person name="Hildebrand F."/>
            <person name="Pallen M.J."/>
        </authorList>
    </citation>
    <scope>NUCLEOTIDE SEQUENCE</scope>
    <source>
        <strain evidence="10">Gambia15-2214</strain>
    </source>
</reference>
<name>A0A9E2L1S3_9SPIR</name>
<keyword evidence="4" id="KW-0175">Coiled coil</keyword>
<dbReference type="GO" id="GO:0009424">
    <property type="term" value="C:bacterial-type flagellum hook"/>
    <property type="evidence" value="ECO:0007669"/>
    <property type="project" value="UniProtKB-UniRule"/>
</dbReference>
<dbReference type="GO" id="GO:0007155">
    <property type="term" value="P:cell adhesion"/>
    <property type="evidence" value="ECO:0007669"/>
    <property type="project" value="InterPro"/>
</dbReference>
<evidence type="ECO:0000256" key="3">
    <source>
        <dbReference type="ARBA" id="ARBA00011255"/>
    </source>
</evidence>
<dbReference type="PANTHER" id="PTHR30288">
    <property type="entry name" value="FLAGELLAR CAP/ASSEMBLY PROTEIN FLID"/>
    <property type="match status" value="1"/>
</dbReference>
<evidence type="ECO:0000256" key="2">
    <source>
        <dbReference type="ARBA" id="ARBA00009764"/>
    </source>
</evidence>
<reference evidence="10" key="2">
    <citation type="submission" date="2021-04" db="EMBL/GenBank/DDBJ databases">
        <authorList>
            <person name="Gilroy R."/>
        </authorList>
    </citation>
    <scope>NUCLEOTIDE SEQUENCE</scope>
    <source>
        <strain evidence="10">Gambia15-2214</strain>
    </source>
</reference>
<evidence type="ECO:0000259" key="9">
    <source>
        <dbReference type="Pfam" id="PF07195"/>
    </source>
</evidence>
<dbReference type="Proteomes" id="UP000823914">
    <property type="component" value="Unassembled WGS sequence"/>
</dbReference>
<dbReference type="PANTHER" id="PTHR30288:SF0">
    <property type="entry name" value="FLAGELLAR HOOK-ASSOCIATED PROTEIN 2"/>
    <property type="match status" value="1"/>
</dbReference>
<dbReference type="EMBL" id="JAHLFV010000106">
    <property type="protein sequence ID" value="MBU3849809.1"/>
    <property type="molecule type" value="Genomic_DNA"/>
</dbReference>
<evidence type="ECO:0000313" key="10">
    <source>
        <dbReference type="EMBL" id="MBU3849809.1"/>
    </source>
</evidence>
<evidence type="ECO:0000313" key="11">
    <source>
        <dbReference type="Proteomes" id="UP000823914"/>
    </source>
</evidence>
<evidence type="ECO:0000256" key="7">
    <source>
        <dbReference type="SAM" id="MobiDB-lite"/>
    </source>
</evidence>
<evidence type="ECO:0000256" key="1">
    <source>
        <dbReference type="ARBA" id="ARBA00004365"/>
    </source>
</evidence>
<dbReference type="Pfam" id="PF07195">
    <property type="entry name" value="FliD_C"/>
    <property type="match status" value="1"/>
</dbReference>
<dbReference type="GO" id="GO:0055040">
    <property type="term" value="C:periplasmic flagellum"/>
    <property type="evidence" value="ECO:0007669"/>
    <property type="project" value="UniProtKB-SubCell"/>
</dbReference>
<dbReference type="InterPro" id="IPR040026">
    <property type="entry name" value="FliD"/>
</dbReference>
<keyword evidence="10" id="KW-0969">Cilium</keyword>
<evidence type="ECO:0000256" key="4">
    <source>
        <dbReference type="ARBA" id="ARBA00023054"/>
    </source>
</evidence>
<accession>A0A9E2L1S3</accession>
<protein>
    <recommendedName>
        <fullName evidence="6">Flagellar hook-associated protein 2</fullName>
        <shortName evidence="6">HAP2</shortName>
    </recommendedName>
    <alternativeName>
        <fullName evidence="6">Flagellar cap protein</fullName>
    </alternativeName>
</protein>
<dbReference type="InterPro" id="IPR003481">
    <property type="entry name" value="FliD_N"/>
</dbReference>
<feature type="domain" description="Flagellar hook-associated protein 2 C-terminal" evidence="9">
    <location>
        <begin position="417"/>
        <end position="673"/>
    </location>
</feature>
<gene>
    <name evidence="10" type="primary">fliD</name>
    <name evidence="10" type="ORF">IAA16_04510</name>
</gene>
<dbReference type="AlphaFoldDB" id="A0A9E2L1S3"/>
<keyword evidence="10" id="KW-0966">Cell projection</keyword>
<evidence type="ECO:0000256" key="6">
    <source>
        <dbReference type="RuleBase" id="RU362066"/>
    </source>
</evidence>